<feature type="compositionally biased region" description="Polar residues" evidence="1">
    <location>
        <begin position="123"/>
        <end position="132"/>
    </location>
</feature>
<dbReference type="eggNOG" id="ENOG502S2MG">
    <property type="taxonomic scope" value="Eukaryota"/>
</dbReference>
<dbReference type="STRING" id="1229662.W3WN52"/>
<feature type="compositionally biased region" description="Basic residues" evidence="1">
    <location>
        <begin position="141"/>
        <end position="151"/>
    </location>
</feature>
<feature type="compositionally biased region" description="Pro residues" evidence="1">
    <location>
        <begin position="102"/>
        <end position="112"/>
    </location>
</feature>
<protein>
    <recommendedName>
        <fullName evidence="4">Peroxin/Ferlin domain-containing protein</fullName>
    </recommendedName>
</protein>
<feature type="compositionally biased region" description="Basic and acidic residues" evidence="1">
    <location>
        <begin position="77"/>
        <end position="93"/>
    </location>
</feature>
<name>W3WN52_PESFW</name>
<evidence type="ECO:0000313" key="3">
    <source>
        <dbReference type="Proteomes" id="UP000030651"/>
    </source>
</evidence>
<dbReference type="OMA" id="WQGVDNS"/>
<dbReference type="AlphaFoldDB" id="W3WN52"/>
<organism evidence="2 3">
    <name type="scientific">Pestalotiopsis fici (strain W106-1 / CGMCC3.15140)</name>
    <dbReference type="NCBI Taxonomy" id="1229662"/>
    <lineage>
        <taxon>Eukaryota</taxon>
        <taxon>Fungi</taxon>
        <taxon>Dikarya</taxon>
        <taxon>Ascomycota</taxon>
        <taxon>Pezizomycotina</taxon>
        <taxon>Sordariomycetes</taxon>
        <taxon>Xylariomycetidae</taxon>
        <taxon>Amphisphaeriales</taxon>
        <taxon>Sporocadaceae</taxon>
        <taxon>Pestalotiopsis</taxon>
    </lineage>
</organism>
<feature type="region of interest" description="Disordered" evidence="1">
    <location>
        <begin position="479"/>
        <end position="515"/>
    </location>
</feature>
<gene>
    <name evidence="2" type="ORF">PFICI_13081</name>
</gene>
<evidence type="ECO:0008006" key="4">
    <source>
        <dbReference type="Google" id="ProtNLM"/>
    </source>
</evidence>
<accession>W3WN52</accession>
<proteinExistence type="predicted"/>
<feature type="compositionally biased region" description="Basic and acidic residues" evidence="1">
    <location>
        <begin position="12"/>
        <end position="24"/>
    </location>
</feature>
<dbReference type="EMBL" id="KI912119">
    <property type="protein sequence ID" value="ETS74597.1"/>
    <property type="molecule type" value="Genomic_DNA"/>
</dbReference>
<feature type="region of interest" description="Disordered" evidence="1">
    <location>
        <begin position="1"/>
        <end position="156"/>
    </location>
</feature>
<dbReference type="InParanoid" id="W3WN52"/>
<evidence type="ECO:0000313" key="2">
    <source>
        <dbReference type="EMBL" id="ETS74597.1"/>
    </source>
</evidence>
<dbReference type="RefSeq" id="XP_007839853.1">
    <property type="nucleotide sequence ID" value="XM_007841662.1"/>
</dbReference>
<dbReference type="Proteomes" id="UP000030651">
    <property type="component" value="Unassembled WGS sequence"/>
</dbReference>
<sequence length="515" mass="56990">MPTVRSSRRVAPLKESDIDHEINLIDHSTSTHGTPARAPTPTQQEDGDTAVDQSALTSDSERPLRTNAAPISASEEGSEHGGEQNGHASREEAGGNGALEIPPTPTVQPPTPAAEEPRPKVSSEAQPVNGNPVSRVPSSKSAKRQSRRPKSPRKEIDILYENERGGFLCGIPLFSGAALGNLDPSPWTNAAHKTSPTDIKTAQVPDPSWEWAWPSWHVNKDDKIQTDKDGWEYSFMFSKKFSWHGPRWYNSFVRRRAWTRQRIKKETDFPSNDPHLLNTEYFTVGAASPTKSGSIRGGSSFGGGASNRTSVVISEDEALEAKIEIQNIDTLMELLRKLRIDREKLDAIQNYIEHSADGLEQLQDYMHEIMSIFVFQASRKLLLTRLMELYDGYTYQKQQSSPSEVAKSKPEPPTIQLQSQQVVDGPSHPQAHPSIPKEPETDEERAELKEKTKHLADAIKHADEEVRRLEYWSDVKDMAGGGVSGGAVADEKGWVDGWDGIDRSGGIGANKEELP</sequence>
<evidence type="ECO:0000256" key="1">
    <source>
        <dbReference type="SAM" id="MobiDB-lite"/>
    </source>
</evidence>
<dbReference type="HOGENOM" id="CLU_028361_1_0_1"/>
<dbReference type="OrthoDB" id="72441at2759"/>
<dbReference type="GeneID" id="19278094"/>
<feature type="region of interest" description="Disordered" evidence="1">
    <location>
        <begin position="397"/>
        <end position="452"/>
    </location>
</feature>
<reference evidence="3" key="1">
    <citation type="journal article" date="2015" name="BMC Genomics">
        <title>Genomic and transcriptomic analysis of the endophytic fungus Pestalotiopsis fici reveals its lifestyle and high potential for synthesis of natural products.</title>
        <authorList>
            <person name="Wang X."/>
            <person name="Zhang X."/>
            <person name="Liu L."/>
            <person name="Xiang M."/>
            <person name="Wang W."/>
            <person name="Sun X."/>
            <person name="Che Y."/>
            <person name="Guo L."/>
            <person name="Liu G."/>
            <person name="Guo L."/>
            <person name="Wang C."/>
            <person name="Yin W.B."/>
            <person name="Stadler M."/>
            <person name="Zhang X."/>
            <person name="Liu X."/>
        </authorList>
    </citation>
    <scope>NUCLEOTIDE SEQUENCE [LARGE SCALE GENOMIC DNA]</scope>
    <source>
        <strain evidence="3">W106-1 / CGMCC3.15140</strain>
    </source>
</reference>
<dbReference type="KEGG" id="pfy:PFICI_13081"/>
<keyword evidence="3" id="KW-1185">Reference proteome</keyword>